<organism evidence="2">
    <name type="scientific">Brassica cretica</name>
    <name type="common">Mustard</name>
    <dbReference type="NCBI Taxonomy" id="69181"/>
    <lineage>
        <taxon>Eukaryota</taxon>
        <taxon>Viridiplantae</taxon>
        <taxon>Streptophyta</taxon>
        <taxon>Embryophyta</taxon>
        <taxon>Tracheophyta</taxon>
        <taxon>Spermatophyta</taxon>
        <taxon>Magnoliopsida</taxon>
        <taxon>eudicotyledons</taxon>
        <taxon>Gunneridae</taxon>
        <taxon>Pentapetalae</taxon>
        <taxon>rosids</taxon>
        <taxon>malvids</taxon>
        <taxon>Brassicales</taxon>
        <taxon>Brassicaceae</taxon>
        <taxon>Brassiceae</taxon>
        <taxon>Brassica</taxon>
    </lineage>
</organism>
<dbReference type="AlphaFoldDB" id="A0A8S9HQ52"/>
<reference evidence="2" key="1">
    <citation type="submission" date="2019-12" db="EMBL/GenBank/DDBJ databases">
        <title>Genome sequencing and annotation of Brassica cretica.</title>
        <authorList>
            <person name="Studholme D.J."/>
            <person name="Sarris P.F."/>
        </authorList>
    </citation>
    <scope>NUCLEOTIDE SEQUENCE</scope>
    <source>
        <strain evidence="3">PFS-001/15</strain>
        <strain evidence="2">PFS-102/07</strain>
        <tissue evidence="2">Leaf</tissue>
    </source>
</reference>
<name>A0A8S9HQ52_BRACR</name>
<feature type="region of interest" description="Disordered" evidence="1">
    <location>
        <begin position="20"/>
        <end position="110"/>
    </location>
</feature>
<feature type="compositionally biased region" description="Basic and acidic residues" evidence="1">
    <location>
        <begin position="89"/>
        <end position="99"/>
    </location>
</feature>
<accession>A0A8S9HQ52</accession>
<gene>
    <name evidence="3" type="ORF">F2Q68_00009303</name>
    <name evidence="2" type="ORF">F2Q70_00016333</name>
</gene>
<dbReference type="EMBL" id="QGKY02001250">
    <property type="protein sequence ID" value="KAF2560319.1"/>
    <property type="molecule type" value="Genomic_DNA"/>
</dbReference>
<sequence length="188" mass="20545">MCSEVAEVGEIYVYIEHGLSPPIMGNASDIEAHLAGGDDGEDADNEKEDEKEEEEVSDGELGPEENNDDEVGNDENRESESEYENGNAGEEHVNERDGQPSEDEAEIVGDGAVDARFKNLFASAEEEAMTVYDTTHVCGRGQGRPPVRRQPSIPRGVGIYTCPFTNRVFDVRGSRARDLGQSQGPRQL</sequence>
<feature type="compositionally biased region" description="Acidic residues" evidence="1">
    <location>
        <begin position="38"/>
        <end position="73"/>
    </location>
</feature>
<evidence type="ECO:0000256" key="1">
    <source>
        <dbReference type="SAM" id="MobiDB-lite"/>
    </source>
</evidence>
<dbReference type="EMBL" id="QGKW02000717">
    <property type="protein sequence ID" value="KAF2601066.1"/>
    <property type="molecule type" value="Genomic_DNA"/>
</dbReference>
<evidence type="ECO:0000313" key="3">
    <source>
        <dbReference type="EMBL" id="KAF2601066.1"/>
    </source>
</evidence>
<comment type="caution">
    <text evidence="2">The sequence shown here is derived from an EMBL/GenBank/DDBJ whole genome shotgun (WGS) entry which is preliminary data.</text>
</comment>
<proteinExistence type="predicted"/>
<evidence type="ECO:0000313" key="2">
    <source>
        <dbReference type="EMBL" id="KAF2560319.1"/>
    </source>
</evidence>
<protein>
    <submittedName>
        <fullName evidence="2">Uncharacterized protein</fullName>
    </submittedName>
</protein>
<dbReference type="Proteomes" id="UP000712281">
    <property type="component" value="Unassembled WGS sequence"/>
</dbReference>